<feature type="transmembrane region" description="Helical" evidence="1">
    <location>
        <begin position="123"/>
        <end position="141"/>
    </location>
</feature>
<evidence type="ECO:0008006" key="6">
    <source>
        <dbReference type="Google" id="ProtNLM"/>
    </source>
</evidence>
<name>A0A1B1B9P3_9ACTN</name>
<dbReference type="AlphaFoldDB" id="A0A1B1B9P3"/>
<proteinExistence type="predicted"/>
<dbReference type="Proteomes" id="UP001519309">
    <property type="component" value="Unassembled WGS sequence"/>
</dbReference>
<keyword evidence="1" id="KW-0472">Membrane</keyword>
<sequence>MAEQSEFPSGRKQAAGVVVFGALAVCLLAVTVYGYIAAAAHLGLIGHPQETRTQACFYVPEVRVSYRETAPAHYDCDAYLAHGGGRVRMTFSSYPAQHTEVAEEPWGRWVPVERGVWGRLGRVALPLVPLAFAALFARWALRSASLYRRFRGWRNSSLLPTGSSE</sequence>
<evidence type="ECO:0000313" key="2">
    <source>
        <dbReference type="EMBL" id="ANP55556.1"/>
    </source>
</evidence>
<dbReference type="RefSeq" id="WP_067315366.1">
    <property type="nucleotide sequence ID" value="NZ_CP016279.1"/>
</dbReference>
<keyword evidence="5" id="KW-1185">Reference proteome</keyword>
<gene>
    <name evidence="2" type="ORF">AVL59_43465</name>
    <name evidence="3" type="ORF">J2Z21_006480</name>
</gene>
<dbReference type="EMBL" id="JAGGLP010000016">
    <property type="protein sequence ID" value="MBP2053487.1"/>
    <property type="molecule type" value="Genomic_DNA"/>
</dbReference>
<keyword evidence="1" id="KW-1133">Transmembrane helix</keyword>
<dbReference type="OrthoDB" id="4232347at2"/>
<keyword evidence="1" id="KW-0812">Transmembrane</keyword>
<accession>A0A1B1B9P3</accession>
<evidence type="ECO:0000313" key="3">
    <source>
        <dbReference type="EMBL" id="MBP2053487.1"/>
    </source>
</evidence>
<evidence type="ECO:0000313" key="4">
    <source>
        <dbReference type="Proteomes" id="UP000092659"/>
    </source>
</evidence>
<evidence type="ECO:0000256" key="1">
    <source>
        <dbReference type="SAM" id="Phobius"/>
    </source>
</evidence>
<evidence type="ECO:0000313" key="5">
    <source>
        <dbReference type="Proteomes" id="UP001519309"/>
    </source>
</evidence>
<organism evidence="2 4">
    <name type="scientific">Streptomyces griseochromogenes</name>
    <dbReference type="NCBI Taxonomy" id="68214"/>
    <lineage>
        <taxon>Bacteria</taxon>
        <taxon>Bacillati</taxon>
        <taxon>Actinomycetota</taxon>
        <taxon>Actinomycetes</taxon>
        <taxon>Kitasatosporales</taxon>
        <taxon>Streptomycetaceae</taxon>
        <taxon>Streptomyces</taxon>
    </lineage>
</organism>
<dbReference type="KEGG" id="sgs:AVL59_43465"/>
<dbReference type="EMBL" id="CP016279">
    <property type="protein sequence ID" value="ANP55556.1"/>
    <property type="molecule type" value="Genomic_DNA"/>
</dbReference>
<reference evidence="2 4" key="1">
    <citation type="submission" date="2016-06" db="EMBL/GenBank/DDBJ databases">
        <title>Complete genome sequence of Streptomyces griseochromogenes ATCC 14511, the Blasticidin S producer.</title>
        <authorList>
            <person name="Wu L."/>
        </authorList>
    </citation>
    <scope>NUCLEOTIDE SEQUENCE [LARGE SCALE GENOMIC DNA]</scope>
    <source>
        <strain evidence="2 4">ATCC 14511</strain>
    </source>
</reference>
<dbReference type="Proteomes" id="UP000092659">
    <property type="component" value="Chromosome"/>
</dbReference>
<dbReference type="STRING" id="68214.AVL59_43465"/>
<protein>
    <recommendedName>
        <fullName evidence="6">DUF3592 domain-containing protein</fullName>
    </recommendedName>
</protein>
<reference evidence="3 5" key="2">
    <citation type="submission" date="2021-03" db="EMBL/GenBank/DDBJ databases">
        <title>Genomic Encyclopedia of Type Strains, Phase IV (KMG-IV): sequencing the most valuable type-strain genomes for metagenomic binning, comparative biology and taxonomic classification.</title>
        <authorList>
            <person name="Goeker M."/>
        </authorList>
    </citation>
    <scope>NUCLEOTIDE SEQUENCE [LARGE SCALE GENOMIC DNA]</scope>
    <source>
        <strain evidence="3 5">DSM 40499</strain>
    </source>
</reference>
<feature type="transmembrane region" description="Helical" evidence="1">
    <location>
        <begin position="14"/>
        <end position="36"/>
    </location>
</feature>